<feature type="transmembrane region" description="Helical" evidence="5">
    <location>
        <begin position="82"/>
        <end position="103"/>
    </location>
</feature>
<evidence type="ECO:0000313" key="6">
    <source>
        <dbReference type="Proteomes" id="UP000694941"/>
    </source>
</evidence>
<gene>
    <name evidence="7" type="primary">LOC106463084</name>
</gene>
<evidence type="ECO:0000256" key="2">
    <source>
        <dbReference type="ARBA" id="ARBA00022692"/>
    </source>
</evidence>
<evidence type="ECO:0000256" key="4">
    <source>
        <dbReference type="ARBA" id="ARBA00023136"/>
    </source>
</evidence>
<sequence>MLLIVARILTLIFLFFGTFICGTIPLLISRCLKPTLMCEEATNSPITPLLLNFGGGVLLSVTFLHLLPEVRYSFESYWGSDYDQGMCVAELVVCSGFLVIYLLEEIIHTLIIHLSQPAAINKCLHQDESPTTFACSLRDSESPQDGLLESDSIKHYGSLDLEYQLTNISSSTQPSAFSHRASFGSFVMVAALSFHSVFEGLAVGVQPTVQDTWSLFFAEAVHKFIIAFALGLKMHNEGETLRKIICYMIVFSLMTPFGTGIAVLTDQSFPENSQLVIGSFNGVACGTLMYITFFEVLQRSQSPLLPRLLQVLAVFVGFGFMSSVRYFLHKH</sequence>
<dbReference type="Proteomes" id="UP000694941">
    <property type="component" value="Unplaced"/>
</dbReference>
<organism evidence="6 7">
    <name type="scientific">Limulus polyphemus</name>
    <name type="common">Atlantic horseshoe crab</name>
    <dbReference type="NCBI Taxonomy" id="6850"/>
    <lineage>
        <taxon>Eukaryota</taxon>
        <taxon>Metazoa</taxon>
        <taxon>Ecdysozoa</taxon>
        <taxon>Arthropoda</taxon>
        <taxon>Chelicerata</taxon>
        <taxon>Merostomata</taxon>
        <taxon>Xiphosura</taxon>
        <taxon>Limulidae</taxon>
        <taxon>Limulus</taxon>
    </lineage>
</organism>
<reference evidence="7" key="1">
    <citation type="submission" date="2025-08" db="UniProtKB">
        <authorList>
            <consortium name="RefSeq"/>
        </authorList>
    </citation>
    <scope>IDENTIFICATION</scope>
    <source>
        <tissue evidence="7">Muscle</tissue>
    </source>
</reference>
<evidence type="ECO:0000313" key="7">
    <source>
        <dbReference type="RefSeq" id="XP_013778509.1"/>
    </source>
</evidence>
<dbReference type="Pfam" id="PF02535">
    <property type="entry name" value="Zip"/>
    <property type="match status" value="1"/>
</dbReference>
<feature type="transmembrane region" description="Helical" evidence="5">
    <location>
        <begin position="276"/>
        <end position="296"/>
    </location>
</feature>
<feature type="transmembrane region" description="Helical" evidence="5">
    <location>
        <begin position="308"/>
        <end position="328"/>
    </location>
</feature>
<feature type="transmembrane region" description="Helical" evidence="5">
    <location>
        <begin position="212"/>
        <end position="232"/>
    </location>
</feature>
<keyword evidence="2 5" id="KW-0812">Transmembrane</keyword>
<keyword evidence="4 5" id="KW-0472">Membrane</keyword>
<evidence type="ECO:0000256" key="3">
    <source>
        <dbReference type="ARBA" id="ARBA00022989"/>
    </source>
</evidence>
<dbReference type="PANTHER" id="PTHR11040">
    <property type="entry name" value="ZINC/IRON TRANSPORTER"/>
    <property type="match status" value="1"/>
</dbReference>
<comment type="subcellular location">
    <subcellularLocation>
        <location evidence="1">Membrane</location>
        <topology evidence="1">Multi-pass membrane protein</topology>
    </subcellularLocation>
</comment>
<keyword evidence="3 5" id="KW-1133">Transmembrane helix</keyword>
<proteinExistence type="predicted"/>
<keyword evidence="6" id="KW-1185">Reference proteome</keyword>
<dbReference type="GeneID" id="106463084"/>
<name>A0ABM1BB77_LIMPO</name>
<dbReference type="RefSeq" id="XP_013778509.1">
    <property type="nucleotide sequence ID" value="XM_013923055.2"/>
</dbReference>
<feature type="transmembrane region" description="Helical" evidence="5">
    <location>
        <begin position="183"/>
        <end position="206"/>
    </location>
</feature>
<evidence type="ECO:0000256" key="1">
    <source>
        <dbReference type="ARBA" id="ARBA00004141"/>
    </source>
</evidence>
<dbReference type="PANTHER" id="PTHR11040:SF203">
    <property type="entry name" value="FI18611P1-RELATED"/>
    <property type="match status" value="1"/>
</dbReference>
<accession>A0ABM1BB77</accession>
<dbReference type="InterPro" id="IPR003689">
    <property type="entry name" value="ZIP"/>
</dbReference>
<feature type="transmembrane region" description="Helical" evidence="5">
    <location>
        <begin position="49"/>
        <end position="67"/>
    </location>
</feature>
<feature type="transmembrane region" description="Helical" evidence="5">
    <location>
        <begin position="244"/>
        <end position="264"/>
    </location>
</feature>
<evidence type="ECO:0000256" key="5">
    <source>
        <dbReference type="SAM" id="Phobius"/>
    </source>
</evidence>
<feature type="transmembrane region" description="Helical" evidence="5">
    <location>
        <begin position="6"/>
        <end position="28"/>
    </location>
</feature>
<protein>
    <submittedName>
        <fullName evidence="7">Zinc transporter ZIP3-like</fullName>
    </submittedName>
</protein>